<feature type="transmembrane region" description="Helical" evidence="1">
    <location>
        <begin position="74"/>
        <end position="94"/>
    </location>
</feature>
<organism evidence="3 4">
    <name type="scientific">Cohnella rhizosphaerae</name>
    <dbReference type="NCBI Taxonomy" id="1457232"/>
    <lineage>
        <taxon>Bacteria</taxon>
        <taxon>Bacillati</taxon>
        <taxon>Bacillota</taxon>
        <taxon>Bacilli</taxon>
        <taxon>Bacillales</taxon>
        <taxon>Paenibacillaceae</taxon>
        <taxon>Cohnella</taxon>
    </lineage>
</organism>
<comment type="caution">
    <text evidence="3">The sequence shown here is derived from an EMBL/GenBank/DDBJ whole genome shotgun (WGS) entry which is preliminary data.</text>
</comment>
<gene>
    <name evidence="3" type="ORF">OMP40_19220</name>
</gene>
<evidence type="ECO:0000313" key="4">
    <source>
        <dbReference type="Proteomes" id="UP001153404"/>
    </source>
</evidence>
<name>A0A9X4KUH5_9BACL</name>
<evidence type="ECO:0000259" key="2">
    <source>
        <dbReference type="Pfam" id="PF13386"/>
    </source>
</evidence>
<dbReference type="Proteomes" id="UP001153404">
    <property type="component" value="Unassembled WGS sequence"/>
</dbReference>
<dbReference type="PANTHER" id="PTHR42208:SF1">
    <property type="entry name" value="HEAVY METAL TRANSPORTER"/>
    <property type="match status" value="1"/>
</dbReference>
<protein>
    <submittedName>
        <fullName evidence="3">Sulfite exporter TauE/SafE family protein</fullName>
    </submittedName>
</protein>
<dbReference type="PANTHER" id="PTHR42208">
    <property type="entry name" value="HEAVY METAL TRANSPORTER-RELATED"/>
    <property type="match status" value="1"/>
</dbReference>
<sequence length="228" mass="23644">MNGGDIALAVVAGLTGAPHCIAMCGGIGASIAMEARRSAAASLIAYHAGRIATYGVTGAAMGAAGSFLKAAGELVGLRGAASILGGLLIILWAWRRISLPVYRIKLPGRGRTSRPAAGTANVSKLEAYGAFLSGLSLGLLPCGLTYAMQMKAAATGAWAEGTALLLIFGLTTFPMLFLFAMTARRMSRGWRLRLAGAGRYLAYTMGILSILKGCSANGWIPSIHPWLW</sequence>
<accession>A0A9X4KUH5</accession>
<feature type="transmembrane region" description="Helical" evidence="1">
    <location>
        <begin position="51"/>
        <end position="68"/>
    </location>
</feature>
<reference evidence="3" key="1">
    <citation type="submission" date="2022-10" db="EMBL/GenBank/DDBJ databases">
        <title>Comparative genomic analysis of Cohnella hashimotonis sp. nov., isolated from the International Space Station.</title>
        <authorList>
            <person name="Simpson A."/>
            <person name="Venkateswaran K."/>
        </authorList>
    </citation>
    <scope>NUCLEOTIDE SEQUENCE</scope>
    <source>
        <strain evidence="3">DSM 28161</strain>
    </source>
</reference>
<dbReference type="RefSeq" id="WP_277533766.1">
    <property type="nucleotide sequence ID" value="NZ_JAPDIA010000007.1"/>
</dbReference>
<feature type="transmembrane region" description="Helical" evidence="1">
    <location>
        <begin position="161"/>
        <end position="180"/>
    </location>
</feature>
<evidence type="ECO:0000313" key="3">
    <source>
        <dbReference type="EMBL" id="MDG0811260.1"/>
    </source>
</evidence>
<feature type="domain" description="Urease accessory protein UreH-like transmembrane" evidence="2">
    <location>
        <begin position="9"/>
        <end position="207"/>
    </location>
</feature>
<keyword evidence="1" id="KW-0812">Transmembrane</keyword>
<evidence type="ECO:0000256" key="1">
    <source>
        <dbReference type="SAM" id="Phobius"/>
    </source>
</evidence>
<feature type="transmembrane region" description="Helical" evidence="1">
    <location>
        <begin position="6"/>
        <end position="31"/>
    </location>
</feature>
<keyword evidence="4" id="KW-1185">Reference proteome</keyword>
<dbReference type="InterPro" id="IPR039447">
    <property type="entry name" value="UreH-like_TM_dom"/>
</dbReference>
<dbReference type="EMBL" id="JAPDIA010000007">
    <property type="protein sequence ID" value="MDG0811260.1"/>
    <property type="molecule type" value="Genomic_DNA"/>
</dbReference>
<feature type="transmembrane region" description="Helical" evidence="1">
    <location>
        <begin position="128"/>
        <end position="149"/>
    </location>
</feature>
<proteinExistence type="predicted"/>
<keyword evidence="1" id="KW-0472">Membrane</keyword>
<dbReference type="Pfam" id="PF13386">
    <property type="entry name" value="DsbD_2"/>
    <property type="match status" value="1"/>
</dbReference>
<dbReference type="AlphaFoldDB" id="A0A9X4KUH5"/>
<feature type="transmembrane region" description="Helical" evidence="1">
    <location>
        <begin position="200"/>
        <end position="220"/>
    </location>
</feature>
<keyword evidence="1" id="KW-1133">Transmembrane helix</keyword>